<sequence length="3021" mass="329659">MLNGALFGPTLGKFCSGKLITAIRTGFLDCTDTEQQASGSVLNPIPGARWFIPVICQLSKGLCSTAGLATIISSPYKNIQVVQCNTNSCPPRTFLPALCRIFLDDCAPDNVLEVTARAITYYLDVSAECTRRIIAMDGAVKAICNRLVVAELASRTSKDLAEQCIKVLELICTREAGAVFEAGGLNCVLSFIRDNGCRVHKDTLHSAMAVVSRLCTKMEPQDASLPACVEALSTLLKHEDSHVADGALRCFASLADRFTRRGVDPAPLAEHGLVTELLNRLSNAAGPAATTCTGPGTPGVNTTTTAPETKSSASVSTIISLLSTLCRGSPVITHVSRKALSRTGVGCVGAGSLIPRLRRMDSAGEKSHRQLIDCIRSKDTDALIEAIDTGGEFLSPCVLFRGLSVNYLHISGIEVNFMDDVGQTLLNWASAFGTQEMVEFLCDRGADVNKGQRSSSLHYAACFGRPAIAKVLLRHGANPDLRDEDGKTPLDKARERIDEGHREVAAILQSPGEWMVPADKEKKPDTVEPEEGSEPKGDPEMAPVYLRRLLPVFCNTFQSTMLPSVRKASLSLIKKMVHYIQPSLLIEACSPESPTYNFGTMLVEVIATVLDNEGERRGVASQPTKVSFRTNKNRWISETVAGASNRTSFVNSFISPPNQPNTASKYLCLVPKIGGKVGLGVALRRDMHEKYIIKMEDEDGHLVVLQIIQDLMTKAQDIFLDHFARLGVFSKVQQLAGPLQEIPVTTQDSKKDDNEDITTSEQKTHLEDAKEMSPGKAYHWRDWCLCRGRDCLYVWSDAAALELSNGSNGWFRFILDGKLATMYSSGSPEGGTDSSDSRTYSSPMALLVLTDSSQLMSLKSYQTKLCIPMANHMICKNMCLAGVTSDSQNLENRGEFLEKLQRARAQVKPNTASQPVLSRPGPTRLVVGNWALASRKEGELHIHNSDGQQQATILREDLPGFIFESNRGTKHSFTAETSLGPEFAAGWTGKRGKRLRSKIEAMKQKVKVQAQDIYEKYFKAAQAQPRGVVAKLGNIVAQIERACQKQHMNNRESMSAWREILTSALDELTQLLQEDGVVSAYELHSSGLVQALLSLLSTSCWDEGLRSNKTTKLQKQRVKLFKSCFKEKDTENGPVNSAAILVHKLVSVLESIEKLPVYLYDTPGSGYGLQHFYRRLVVKNILSGAYIDKNGKVKIYILQAARMCNIAWDQVTQNTIANSSRKGGFCHIDVEEKNEAVEEMLDMKQILTRRLRFRLEKAPGESSLIDRTGRSLKMEPLSTVAQLERYLLKMVAKQWYDYERSSFAFVRKLKEGQKMSFRHQHDFDENGIIYWIGTNGKTSPEWVNPGQYGLVMVTSSDGRNLPYGRLEDILSRDSSALNCHTNDDKRAWFSIDLGLWVVPSSYTLRHARGYGRSALRNWFFQVSKDGLNWTTLYAHLDDSSLNEPGSTSSWPLEPPADETQGWRHIRLQQTGKNASGQTHYLSLSGFEIYGTVTGVCEDLGKVAKEAEANIRRQRRMLRTQVLKHLLVGARVVRGLDWKWRDQDGNPPGEGTVTGELHNGWIDVTWDHGGSNSYRMGAEGKYDLRLAPVLETDMLTGASVIASATANAAKPAVGSGAAVSGKLLLLGVIKSQLIGALHQVCPAFSGMARHESKVSLPSFSGKGGRNVPDSAKSTSVLTSRKSSSTPSLPDATENHSKTSVASTEQAASADNLAAKQAAEAIAESVLSVARAEAIVAVTGESHSSSTPAGELSVVVHALRDHHPDLSTISGSAASDLATIVETLALGEATRNTSASSSNQLRRQASCTEENINKSSGTFSSASFSNVVEAASAKTNLLVSTGGSSSSSLNKSLYSSIAAPSRNKAATAASTVEAVEVLDKMREGADILRNNTNSFLSGEQPLLPITPSSLLLQTPDIGLMAATLAPSLAPSVRISVSVGESADGNSFEEKSVRIKNRQPPQSATDGKKEKDLSSGVAKEKDPPSSGIRNVQSSPGSVSTNPMSVSVPNLTSAAGTNAMESSATAGLLETFAAMARRRTLGAVTGGSSASNAVCGGVGGGVGGVIPSPSCTTPSPSPSSGSSLFPRGPSSVSSLVRLALSSNFPGGLLSTAQSYPSLTTSVPTGTGSCGISTTAGNGPCLSQALTMSLTSTSSDSEQVSLEEEEGYEMRNGKRRSWDDEYVLKRQFSALIPAFDPRPGRTNVNQTTDLEVPAPGADDSSNNQEVDLMPQPKLQLVLRGPNLPGVQDVEVELSDPTWTIFRAVQQLVQLADLGSRQEKLRRIWEPTYTIVYREVKDIDGSSITDMGRDSTSVVTLYSRGSARDSTLSPSTPTPSMSCTVEDVLQLLRHLFVISTFPDDNTAEADQEGDGLTPDEFTSKKITNKLLQQIQDPLVLSSGALPSWCEELNHSCPFLFPFETRQLCFNCTAFGASRPGEDTREANTGEDPREAITGEDPREAITGEDPREAITGEDPREAITGEDSREANTGEDSREAKTKEQSKVSKLQHGSIVWLQTQRDVTLERQRAPGLSPRREDPHEFRVGRLKHERVKVPRGENLLDWALQVMRIHADRKSILEVEFQGEEGTGLGPTLEFYALVAAELQRKDLNMWLCDDDQETSPNGVNHQDSFLLEVAKPPGYYVRRPAGLFPSPLPQDSLACDRATKYFWFLGVFLAKVLQDNRLVDLPLSQPFLKLMCHGEIQNNVNERIGLVPISRRINIAEEDVMMSSYISEESEKDLELDPPKISPEDIKPWFSGILSSDDLCEVDPVRGHFLQQLNDLSSRKARIAQDNTLSYEDRVRQIQNLGLGQAVRLEDLAITFTYQPSSRAFGFSVAELAPSGSDMEVTLDNLEEYVDLTTSFCLEQGVARQMESFRAGFSRVFPMDKLRAFSPEEVRVMLCGDQNPQWTREDLLNYTEPKLGYTKDSVFLSGTPSPGFQRFVNVLVDMSAEERKAFLQFTTGCSSLPPGGLANLYPRLTVVRKVDAGEGSYPSVNTCVHYLKLPDYPTEELLRERLLAATREKGFHLN</sequence>
<feature type="region of interest" description="Disordered" evidence="8">
    <location>
        <begin position="2428"/>
        <end position="2498"/>
    </location>
</feature>
<dbReference type="InterPro" id="IPR037252">
    <property type="entry name" value="Mib_Herc2_sf"/>
</dbReference>
<dbReference type="Gene3D" id="3.30.2160.10">
    <property type="entry name" value="Hect, E3 ligase catalytic domain"/>
    <property type="match status" value="1"/>
</dbReference>
<dbReference type="FunFam" id="3.30.2410.10:FF:000007">
    <property type="entry name" value="Putative E3 ubiquitin-protein ligase HECTD1"/>
    <property type="match status" value="1"/>
</dbReference>
<comment type="pathway">
    <text evidence="7">Protein modification; protein ubiquitination.</text>
</comment>
<dbReference type="PROSITE" id="PS50088">
    <property type="entry name" value="ANK_REPEAT"/>
    <property type="match status" value="2"/>
</dbReference>
<dbReference type="SMART" id="SM00248">
    <property type="entry name" value="ANK"/>
    <property type="match status" value="3"/>
</dbReference>
<dbReference type="InterPro" id="IPR008979">
    <property type="entry name" value="Galactose-bd-like_sf"/>
</dbReference>
<feature type="region of interest" description="Disordered" evidence="8">
    <location>
        <begin position="2063"/>
        <end position="2084"/>
    </location>
</feature>
<dbReference type="Gene3D" id="3.90.1750.10">
    <property type="entry name" value="Hect, E3 ligase catalytic domains"/>
    <property type="match status" value="1"/>
</dbReference>
<feature type="compositionally biased region" description="Basic and acidic residues" evidence="8">
    <location>
        <begin position="2429"/>
        <end position="2497"/>
    </location>
</feature>
<evidence type="ECO:0000259" key="9">
    <source>
        <dbReference type="PROSITE" id="PS50237"/>
    </source>
</evidence>
<evidence type="ECO:0000256" key="1">
    <source>
        <dbReference type="ARBA" id="ARBA00000885"/>
    </source>
</evidence>
<evidence type="ECO:0000256" key="4">
    <source>
        <dbReference type="ARBA" id="ARBA00022786"/>
    </source>
</evidence>
<dbReference type="SUPFAM" id="SSF48371">
    <property type="entry name" value="ARM repeat"/>
    <property type="match status" value="1"/>
</dbReference>
<dbReference type="FunFam" id="2.60.120.260:FF:000014">
    <property type="entry name" value="E3 ubiquitin-protein ligase HECTD1 isoform X1"/>
    <property type="match status" value="1"/>
</dbReference>
<feature type="repeat" description="ANK" evidence="5">
    <location>
        <begin position="452"/>
        <end position="484"/>
    </location>
</feature>
<dbReference type="InterPro" id="IPR036770">
    <property type="entry name" value="Ankyrin_rpt-contain_sf"/>
</dbReference>
<feature type="region of interest" description="Disordered" evidence="8">
    <location>
        <begin position="516"/>
        <end position="540"/>
    </location>
</feature>
<dbReference type="Gene3D" id="3.30.2410.10">
    <property type="entry name" value="Hect, E3 ligase catalytic domain"/>
    <property type="match status" value="1"/>
</dbReference>
<dbReference type="SUPFAM" id="SSF49785">
    <property type="entry name" value="Galactose-binding domain-like"/>
    <property type="match status" value="1"/>
</dbReference>
<feature type="compositionally biased region" description="Low complexity" evidence="8">
    <location>
        <begin position="1671"/>
        <end position="1688"/>
    </location>
</feature>
<dbReference type="GO" id="GO:0061630">
    <property type="term" value="F:ubiquitin protein ligase activity"/>
    <property type="evidence" value="ECO:0007669"/>
    <property type="project" value="UniProtKB-UniRule"/>
</dbReference>
<feature type="domain" description="MIB/HERC2" evidence="10">
    <location>
        <begin position="1517"/>
        <end position="1589"/>
    </location>
</feature>
<evidence type="ECO:0000256" key="7">
    <source>
        <dbReference type="RuleBase" id="RU369009"/>
    </source>
</evidence>
<dbReference type="InterPro" id="IPR035983">
    <property type="entry name" value="Hect_E3_ubiquitin_ligase"/>
</dbReference>
<dbReference type="InterPro" id="IPR016024">
    <property type="entry name" value="ARM-type_fold"/>
</dbReference>
<proteinExistence type="inferred from homology"/>
<dbReference type="Gene3D" id="1.25.10.10">
    <property type="entry name" value="Leucine-rich Repeat Variant"/>
    <property type="match status" value="1"/>
</dbReference>
<evidence type="ECO:0000256" key="2">
    <source>
        <dbReference type="ARBA" id="ARBA00006331"/>
    </source>
</evidence>
<dbReference type="PANTHER" id="PTHR45670">
    <property type="entry name" value="E3 UBIQUITIN-PROTEIN LIGASE TRIP12"/>
    <property type="match status" value="1"/>
</dbReference>
<gene>
    <name evidence="11" type="ORF">TMSB3V08_LOCUS1594</name>
</gene>
<feature type="region of interest" description="Disordered" evidence="8">
    <location>
        <begin position="743"/>
        <end position="768"/>
    </location>
</feature>
<dbReference type="GO" id="GO:0043161">
    <property type="term" value="P:proteasome-mediated ubiquitin-dependent protein catabolic process"/>
    <property type="evidence" value="ECO:0007669"/>
    <property type="project" value="TreeGrafter"/>
</dbReference>
<dbReference type="CDD" id="cd00078">
    <property type="entry name" value="HECTc"/>
    <property type="match status" value="1"/>
</dbReference>
<evidence type="ECO:0000256" key="3">
    <source>
        <dbReference type="ARBA" id="ARBA00022679"/>
    </source>
</evidence>
<dbReference type="Gene3D" id="2.30.30.40">
    <property type="entry name" value="SH3 Domains"/>
    <property type="match status" value="1"/>
</dbReference>
<feature type="region of interest" description="Disordered" evidence="8">
    <location>
        <begin position="288"/>
        <end position="309"/>
    </location>
</feature>
<feature type="active site" description="Glycyl thioester intermediate" evidence="6">
    <location>
        <position position="2990"/>
    </location>
</feature>
<organism evidence="11">
    <name type="scientific">Timema monikensis</name>
    <dbReference type="NCBI Taxonomy" id="170555"/>
    <lineage>
        <taxon>Eukaryota</taxon>
        <taxon>Metazoa</taxon>
        <taxon>Ecdysozoa</taxon>
        <taxon>Arthropoda</taxon>
        <taxon>Hexapoda</taxon>
        <taxon>Insecta</taxon>
        <taxon>Pterygota</taxon>
        <taxon>Neoptera</taxon>
        <taxon>Polyneoptera</taxon>
        <taxon>Phasmatodea</taxon>
        <taxon>Timematodea</taxon>
        <taxon>Timematoidea</taxon>
        <taxon>Timematidae</taxon>
        <taxon>Timema</taxon>
    </lineage>
</organism>
<dbReference type="InterPro" id="IPR011989">
    <property type="entry name" value="ARM-like"/>
</dbReference>
<dbReference type="SUPFAM" id="SSF56204">
    <property type="entry name" value="Hect, E3 ligase catalytic domain"/>
    <property type="match status" value="1"/>
</dbReference>
<dbReference type="Pfam" id="PF00632">
    <property type="entry name" value="HECT"/>
    <property type="match status" value="1"/>
</dbReference>
<feature type="region of interest" description="Disordered" evidence="8">
    <location>
        <begin position="1938"/>
        <end position="2006"/>
    </location>
</feature>
<dbReference type="PANTHER" id="PTHR45670:SF1">
    <property type="entry name" value="E3 UBIQUITIN-PROTEIN LIGASE HECTD1"/>
    <property type="match status" value="1"/>
</dbReference>
<comment type="catalytic activity">
    <reaction evidence="1 7">
        <text>S-ubiquitinyl-[E2 ubiquitin-conjugating enzyme]-L-cysteine + [acceptor protein]-L-lysine = [E2 ubiquitin-conjugating enzyme]-L-cysteine + N(6)-ubiquitinyl-[acceptor protein]-L-lysine.</text>
        <dbReference type="EC" id="2.3.2.26"/>
    </reaction>
</comment>
<dbReference type="InterPro" id="IPR000569">
    <property type="entry name" value="HECT_dom"/>
</dbReference>
<keyword evidence="3 7" id="KW-0808">Transferase</keyword>
<dbReference type="Pfam" id="PF07738">
    <property type="entry name" value="Sad1_UNC"/>
    <property type="match status" value="1"/>
</dbReference>
<dbReference type="Gene3D" id="1.25.40.20">
    <property type="entry name" value="Ankyrin repeat-containing domain"/>
    <property type="match status" value="1"/>
</dbReference>
<dbReference type="EC" id="2.3.2.26" evidence="7"/>
<dbReference type="InterPro" id="IPR010606">
    <property type="entry name" value="Mib_Herc2"/>
</dbReference>
<comment type="similarity">
    <text evidence="2 7">Belongs to the UPL family. K-HECT subfamily.</text>
</comment>
<dbReference type="Gene3D" id="2.60.120.260">
    <property type="entry name" value="Galactose-binding domain-like"/>
    <property type="match status" value="1"/>
</dbReference>
<dbReference type="GO" id="GO:0070534">
    <property type="term" value="P:protein K63-linked ubiquitination"/>
    <property type="evidence" value="ECO:0007669"/>
    <property type="project" value="TreeGrafter"/>
</dbReference>
<feature type="repeat" description="ANK" evidence="5">
    <location>
        <begin position="421"/>
        <end position="453"/>
    </location>
</feature>
<feature type="region of interest" description="Disordered" evidence="8">
    <location>
        <begin position="1654"/>
        <end position="1703"/>
    </location>
</feature>
<evidence type="ECO:0000256" key="8">
    <source>
        <dbReference type="SAM" id="MobiDB-lite"/>
    </source>
</evidence>
<keyword evidence="5" id="KW-0040">ANK repeat</keyword>
<dbReference type="Pfam" id="PF12796">
    <property type="entry name" value="Ank_2"/>
    <property type="match status" value="1"/>
</dbReference>
<dbReference type="FunFam" id="1.25.40.20:FF:000033">
    <property type="entry name" value="E3 ubiquitin-protein ligase HECTD1 isoform X2"/>
    <property type="match status" value="1"/>
</dbReference>
<name>A0A7R9E065_9NEOP</name>
<protein>
    <recommendedName>
        <fullName evidence="7">E3 ubiquitin-protein ligase</fullName>
        <ecNumber evidence="7">2.3.2.26</ecNumber>
    </recommendedName>
</protein>
<dbReference type="SMART" id="SM00119">
    <property type="entry name" value="HECTc"/>
    <property type="match status" value="1"/>
</dbReference>
<dbReference type="SUPFAM" id="SSF159034">
    <property type="entry name" value="Mib/herc2 domain-like"/>
    <property type="match status" value="1"/>
</dbReference>
<feature type="compositionally biased region" description="Polar residues" evidence="8">
    <location>
        <begin position="1984"/>
        <end position="2006"/>
    </location>
</feature>
<evidence type="ECO:0000259" key="10">
    <source>
        <dbReference type="PROSITE" id="PS51416"/>
    </source>
</evidence>
<dbReference type="Pfam" id="PF06701">
    <property type="entry name" value="MIB_HERC2"/>
    <property type="match status" value="1"/>
</dbReference>
<evidence type="ECO:0000256" key="5">
    <source>
        <dbReference type="PROSITE-ProRule" id="PRU00023"/>
    </source>
</evidence>
<dbReference type="UniPathway" id="UPA00143"/>
<dbReference type="PROSITE" id="PS50237">
    <property type="entry name" value="HECT"/>
    <property type="match status" value="1"/>
</dbReference>
<dbReference type="InterPro" id="IPR045322">
    <property type="entry name" value="HECTD1/TRIP12-like"/>
</dbReference>
<evidence type="ECO:0000256" key="6">
    <source>
        <dbReference type="PROSITE-ProRule" id="PRU00104"/>
    </source>
</evidence>
<dbReference type="PROSITE" id="PS51416">
    <property type="entry name" value="MIB_HERC2"/>
    <property type="match status" value="1"/>
</dbReference>
<feature type="domain" description="HECT" evidence="9">
    <location>
        <begin position="2563"/>
        <end position="3021"/>
    </location>
</feature>
<evidence type="ECO:0000313" key="11">
    <source>
        <dbReference type="EMBL" id="CAD7424657.1"/>
    </source>
</evidence>
<dbReference type="GO" id="GO:0016607">
    <property type="term" value="C:nuclear speck"/>
    <property type="evidence" value="ECO:0007669"/>
    <property type="project" value="TreeGrafter"/>
</dbReference>
<dbReference type="GO" id="GO:0046872">
    <property type="term" value="F:metal ion binding"/>
    <property type="evidence" value="ECO:0007669"/>
    <property type="project" value="InterPro"/>
</dbReference>
<dbReference type="InterPro" id="IPR012919">
    <property type="entry name" value="SUN_dom"/>
</dbReference>
<accession>A0A7R9E065</accession>
<dbReference type="InterPro" id="IPR002110">
    <property type="entry name" value="Ankyrin_rpt"/>
</dbReference>
<comment type="function">
    <text evidence="7">E3 ubiquitin-protein ligase which accepts ubiquitin from an E2 ubiquitin-conjugating enzyme in the form of a thioester and then directly transfers the ubiquitin to targeted substrates.</text>
</comment>
<dbReference type="FunFam" id="2.30.30.40:FF:000085">
    <property type="entry name" value="E3 ubiquitin-protein ligase HECTD1 isoform X1"/>
    <property type="match status" value="1"/>
</dbReference>
<reference evidence="11" key="1">
    <citation type="submission" date="2020-11" db="EMBL/GenBank/DDBJ databases">
        <authorList>
            <person name="Tran Van P."/>
        </authorList>
    </citation>
    <scope>NUCLEOTIDE SEQUENCE</scope>
</reference>
<dbReference type="GO" id="GO:0009966">
    <property type="term" value="P:regulation of signal transduction"/>
    <property type="evidence" value="ECO:0007669"/>
    <property type="project" value="UniProtKB-ARBA"/>
</dbReference>
<dbReference type="EMBL" id="OB792820">
    <property type="protein sequence ID" value="CAD7424657.1"/>
    <property type="molecule type" value="Genomic_DNA"/>
</dbReference>
<keyword evidence="4 6" id="KW-0833">Ubl conjugation pathway</keyword>
<dbReference type="SUPFAM" id="SSF48403">
    <property type="entry name" value="Ankyrin repeat"/>
    <property type="match status" value="1"/>
</dbReference>
<dbReference type="FunFam" id="3.90.1750.10:FF:000021">
    <property type="entry name" value="E3 ubiquitin-protein ligase HECTD1 isoform X1"/>
    <property type="match status" value="1"/>
</dbReference>
<feature type="compositionally biased region" description="Basic and acidic residues" evidence="8">
    <location>
        <begin position="1963"/>
        <end position="1980"/>
    </location>
</feature>
<dbReference type="PROSITE" id="PS50297">
    <property type="entry name" value="ANK_REP_REGION"/>
    <property type="match status" value="2"/>
</dbReference>